<evidence type="ECO:0000313" key="6">
    <source>
        <dbReference type="EMBL" id="CAF3600200.1"/>
    </source>
</evidence>
<evidence type="ECO:0000313" key="5">
    <source>
        <dbReference type="EMBL" id="CAF0816089.1"/>
    </source>
</evidence>
<proteinExistence type="inferred from homology"/>
<dbReference type="EMBL" id="CAJOBA010001514">
    <property type="protein sequence ID" value="CAF3600200.1"/>
    <property type="molecule type" value="Genomic_DNA"/>
</dbReference>
<accession>A0A8S2H4C0</accession>
<evidence type="ECO:0008006" key="8">
    <source>
        <dbReference type="Google" id="ProtNLM"/>
    </source>
</evidence>
<feature type="non-terminal residue" evidence="6">
    <location>
        <position position="41"/>
    </location>
</feature>
<dbReference type="GO" id="GO:1990904">
    <property type="term" value="C:ribonucleoprotein complex"/>
    <property type="evidence" value="ECO:0007669"/>
    <property type="project" value="UniProtKB-KW"/>
</dbReference>
<organism evidence="6 7">
    <name type="scientific">Didymodactylos carnosus</name>
    <dbReference type="NCBI Taxonomy" id="1234261"/>
    <lineage>
        <taxon>Eukaryota</taxon>
        <taxon>Metazoa</taxon>
        <taxon>Spiralia</taxon>
        <taxon>Gnathifera</taxon>
        <taxon>Rotifera</taxon>
        <taxon>Eurotatoria</taxon>
        <taxon>Bdelloidea</taxon>
        <taxon>Philodinida</taxon>
        <taxon>Philodinidae</taxon>
        <taxon>Didymodactylos</taxon>
    </lineage>
</organism>
<evidence type="ECO:0000256" key="1">
    <source>
        <dbReference type="ARBA" id="ARBA00003362"/>
    </source>
</evidence>
<keyword evidence="4" id="KW-0687">Ribonucleoprotein</keyword>
<dbReference type="Proteomes" id="UP000682733">
    <property type="component" value="Unassembled WGS sequence"/>
</dbReference>
<name>A0A8S2H4C0_9BILA</name>
<protein>
    <recommendedName>
        <fullName evidence="8">60S acidic ribosomal protein P2</fullName>
    </recommendedName>
</protein>
<dbReference type="EMBL" id="CAJNOK010001514">
    <property type="protein sequence ID" value="CAF0816089.1"/>
    <property type="molecule type" value="Genomic_DNA"/>
</dbReference>
<keyword evidence="3" id="KW-0689">Ribosomal protein</keyword>
<comment type="similarity">
    <text evidence="2">Belongs to the eukaryotic ribosomal protein P1/P2 family.</text>
</comment>
<sequence>MRYAAAYVLAILAGNTTPDVKSISKILGSVGIDCDETKAKK</sequence>
<dbReference type="Proteomes" id="UP000677228">
    <property type="component" value="Unassembled WGS sequence"/>
</dbReference>
<reference evidence="6" key="1">
    <citation type="submission" date="2021-02" db="EMBL/GenBank/DDBJ databases">
        <authorList>
            <person name="Nowell W R."/>
        </authorList>
    </citation>
    <scope>NUCLEOTIDE SEQUENCE</scope>
</reference>
<evidence type="ECO:0000256" key="4">
    <source>
        <dbReference type="ARBA" id="ARBA00023274"/>
    </source>
</evidence>
<evidence type="ECO:0000313" key="7">
    <source>
        <dbReference type="Proteomes" id="UP000682733"/>
    </source>
</evidence>
<comment type="caution">
    <text evidence="6">The sequence shown here is derived from an EMBL/GenBank/DDBJ whole genome shotgun (WGS) entry which is preliminary data.</text>
</comment>
<gene>
    <name evidence="5" type="ORF">OVA965_LOCUS5402</name>
    <name evidence="6" type="ORF">TMI583_LOCUS5400</name>
</gene>
<evidence type="ECO:0000256" key="3">
    <source>
        <dbReference type="ARBA" id="ARBA00022980"/>
    </source>
</evidence>
<evidence type="ECO:0000256" key="2">
    <source>
        <dbReference type="ARBA" id="ARBA00005436"/>
    </source>
</evidence>
<comment type="function">
    <text evidence="1">Plays an important role in the elongation step of protein synthesis.</text>
</comment>
<dbReference type="AlphaFoldDB" id="A0A8S2H4C0"/>
<dbReference type="GO" id="GO:0005840">
    <property type="term" value="C:ribosome"/>
    <property type="evidence" value="ECO:0007669"/>
    <property type="project" value="UniProtKB-KW"/>
</dbReference>
<dbReference type="InterPro" id="IPR038716">
    <property type="entry name" value="P1/P2_N_sf"/>
</dbReference>
<dbReference type="Gene3D" id="1.10.10.1410">
    <property type="match status" value="1"/>
</dbReference>